<dbReference type="Gene3D" id="3.40.50.300">
    <property type="entry name" value="P-loop containing nucleotide triphosphate hydrolases"/>
    <property type="match status" value="1"/>
</dbReference>
<dbReference type="InterPro" id="IPR041679">
    <property type="entry name" value="DNA2/NAM7-like_C"/>
</dbReference>
<keyword evidence="2 6" id="KW-0378">Hydrolase</keyword>
<keyword evidence="1" id="KW-0547">Nucleotide-binding</keyword>
<accession>A0A1D6KWE1</accession>
<evidence type="ECO:0000259" key="5">
    <source>
        <dbReference type="Pfam" id="PF13087"/>
    </source>
</evidence>
<dbReference type="SUPFAM" id="SSF52540">
    <property type="entry name" value="P-loop containing nucleoside triphosphate hydrolases"/>
    <property type="match status" value="1"/>
</dbReference>
<keyword evidence="4" id="KW-0067">ATP-binding</keyword>
<reference evidence="6" key="1">
    <citation type="submission" date="2015-12" db="EMBL/GenBank/DDBJ databases">
        <title>Update maize B73 reference genome by single molecule sequencing technologies.</title>
        <authorList>
            <consortium name="Maize Genome Sequencing Project"/>
            <person name="Ware D."/>
        </authorList>
    </citation>
    <scope>NUCLEOTIDE SEQUENCE [LARGE SCALE GENOMIC DNA]</scope>
    <source>
        <tissue evidence="6">Seedling</tissue>
    </source>
</reference>
<name>A0A1D6KWE1_MAIZE</name>
<keyword evidence="3" id="KW-0347">Helicase</keyword>
<dbReference type="Pfam" id="PF13087">
    <property type="entry name" value="AAA_12"/>
    <property type="match status" value="2"/>
</dbReference>
<evidence type="ECO:0000256" key="1">
    <source>
        <dbReference type="ARBA" id="ARBA00022741"/>
    </source>
</evidence>
<proteinExistence type="predicted"/>
<dbReference type="PANTHER" id="PTHR43788:SF8">
    <property type="entry name" value="DNA-BINDING PROTEIN SMUBP-2"/>
    <property type="match status" value="1"/>
</dbReference>
<dbReference type="CDD" id="cd18808">
    <property type="entry name" value="SF1_C_Upf1"/>
    <property type="match status" value="1"/>
</dbReference>
<dbReference type="InterPro" id="IPR027417">
    <property type="entry name" value="P-loop_NTPase"/>
</dbReference>
<feature type="domain" description="DNA2/NAM7 helicase-like C-terminal" evidence="5">
    <location>
        <begin position="102"/>
        <end position="169"/>
    </location>
</feature>
<evidence type="ECO:0000256" key="2">
    <source>
        <dbReference type="ARBA" id="ARBA00022801"/>
    </source>
</evidence>
<sequence length="200" mass="22413">MNPLDAFHIMFLTFSNTLRCDMEEVKDEEESTMNEGEAAVSIAHAKLLVESGVNASDIGIITPYAAQVFGPLDSLCIFKIIANFTSHALMPAAHDLLVTCLKMMRNKDAKLKDLEISTVDGFQGREKEAIIISMVRSNSKKEVGFLSDHRRMNVAVTRARRQCCLVCDVETVSSDRFLKRLVEYFEENGEYLSASEYQSS</sequence>
<dbReference type="EMBL" id="CM007647">
    <property type="protein sequence ID" value="ONM06782.1"/>
    <property type="molecule type" value="Genomic_DNA"/>
</dbReference>
<gene>
    <name evidence="6" type="ORF">ZEAMMB73_Zm00001d033109</name>
</gene>
<dbReference type="GO" id="GO:0016787">
    <property type="term" value="F:hydrolase activity"/>
    <property type="evidence" value="ECO:0007669"/>
    <property type="project" value="UniProtKB-KW"/>
</dbReference>
<dbReference type="InterPro" id="IPR047187">
    <property type="entry name" value="SF1_C_Upf1"/>
</dbReference>
<protein>
    <submittedName>
        <fullName evidence="6">p-loop containing nucleoside triphosphate hydrolase superfamily protein</fullName>
    </submittedName>
</protein>
<dbReference type="GO" id="GO:0005524">
    <property type="term" value="F:ATP binding"/>
    <property type="evidence" value="ECO:0007669"/>
    <property type="project" value="UniProtKB-KW"/>
</dbReference>
<dbReference type="AlphaFoldDB" id="A0A1D6KWE1"/>
<feature type="domain" description="DNA2/NAM7 helicase-like C-terminal" evidence="5">
    <location>
        <begin position="13"/>
        <end position="68"/>
    </location>
</feature>
<evidence type="ECO:0000256" key="4">
    <source>
        <dbReference type="ARBA" id="ARBA00022840"/>
    </source>
</evidence>
<dbReference type="PANTHER" id="PTHR43788">
    <property type="entry name" value="DNA2/NAM7 HELICASE FAMILY MEMBER"/>
    <property type="match status" value="1"/>
</dbReference>
<organism evidence="6">
    <name type="scientific">Zea mays</name>
    <name type="common">Maize</name>
    <dbReference type="NCBI Taxonomy" id="4577"/>
    <lineage>
        <taxon>Eukaryota</taxon>
        <taxon>Viridiplantae</taxon>
        <taxon>Streptophyta</taxon>
        <taxon>Embryophyta</taxon>
        <taxon>Tracheophyta</taxon>
        <taxon>Spermatophyta</taxon>
        <taxon>Magnoliopsida</taxon>
        <taxon>Liliopsida</taxon>
        <taxon>Poales</taxon>
        <taxon>Poaceae</taxon>
        <taxon>PACMAD clade</taxon>
        <taxon>Panicoideae</taxon>
        <taxon>Andropogonodae</taxon>
        <taxon>Andropogoneae</taxon>
        <taxon>Tripsacinae</taxon>
        <taxon>Zea</taxon>
    </lineage>
</organism>
<dbReference type="InterPro" id="IPR050534">
    <property type="entry name" value="Coronavir_polyprotein_1ab"/>
</dbReference>
<dbReference type="GO" id="GO:0004386">
    <property type="term" value="F:helicase activity"/>
    <property type="evidence" value="ECO:0007669"/>
    <property type="project" value="UniProtKB-KW"/>
</dbReference>
<evidence type="ECO:0000313" key="6">
    <source>
        <dbReference type="EMBL" id="ONM06782.1"/>
    </source>
</evidence>
<dbReference type="ExpressionAtlas" id="A0A1D6KWE1">
    <property type="expression patterns" value="baseline and differential"/>
</dbReference>
<evidence type="ECO:0000256" key="3">
    <source>
        <dbReference type="ARBA" id="ARBA00022806"/>
    </source>
</evidence>